<reference evidence="2" key="1">
    <citation type="journal article" date="2008" name="Nature">
        <title>The amphioxus genome and the evolution of the chordate karyotype.</title>
        <authorList>
            <consortium name="US DOE Joint Genome Institute (JGI-PGF)"/>
            <person name="Putnam N.H."/>
            <person name="Butts T."/>
            <person name="Ferrier D.E.K."/>
            <person name="Furlong R.F."/>
            <person name="Hellsten U."/>
            <person name="Kawashima T."/>
            <person name="Robinson-Rechavi M."/>
            <person name="Shoguchi E."/>
            <person name="Terry A."/>
            <person name="Yu J.-K."/>
            <person name="Benito-Gutierrez E.L."/>
            <person name="Dubchak I."/>
            <person name="Garcia-Fernandez J."/>
            <person name="Gibson-Brown J.J."/>
            <person name="Grigoriev I.V."/>
            <person name="Horton A.C."/>
            <person name="de Jong P.J."/>
            <person name="Jurka J."/>
            <person name="Kapitonov V.V."/>
            <person name="Kohara Y."/>
            <person name="Kuroki Y."/>
            <person name="Lindquist E."/>
            <person name="Lucas S."/>
            <person name="Osoegawa K."/>
            <person name="Pennacchio L.A."/>
            <person name="Salamov A.A."/>
            <person name="Satou Y."/>
            <person name="Sauka-Spengler T."/>
            <person name="Schmutz J."/>
            <person name="Shin-I T."/>
            <person name="Toyoda A."/>
            <person name="Bronner-Fraser M."/>
            <person name="Fujiyama A."/>
            <person name="Holland L.Z."/>
            <person name="Holland P.W.H."/>
            <person name="Satoh N."/>
            <person name="Rokhsar D.S."/>
        </authorList>
    </citation>
    <scope>NUCLEOTIDE SEQUENCE [LARGE SCALE GENOMIC DNA]</scope>
    <source>
        <strain evidence="2">S238N-H82</strain>
        <tissue evidence="2">Testes</tissue>
    </source>
</reference>
<protein>
    <submittedName>
        <fullName evidence="2">Uncharacterized protein</fullName>
    </submittedName>
</protein>
<gene>
    <name evidence="2" type="ORF">BRAFLDRAFT_104972</name>
</gene>
<evidence type="ECO:0000256" key="1">
    <source>
        <dbReference type="SAM" id="MobiDB-lite"/>
    </source>
</evidence>
<dbReference type="InParanoid" id="C3Y3V5"/>
<name>C3Y3V5_BRAFL</name>
<feature type="compositionally biased region" description="Basic and acidic residues" evidence="1">
    <location>
        <begin position="169"/>
        <end position="183"/>
    </location>
</feature>
<accession>C3Y3V5</accession>
<sequence>MKVQRHLPIDNGTLYNQLQSMKAEALYRFRSQIGIKDVTGYFWNDLEVDMGKLISSLLKLNQRKAKENSRARRIHHHLIQTEKKQEREAFKNDKEILEQSVRELEQKKYEEEKRWKLERERTQRANRRAERILHQLVETKNKLKQEREAFKHDKEVLETSVKELEQKKYEEEKRRQLDRERSRRANSKAKKKIDFTSDHAGPSDDQTGPSDDEAGLSNVFADKLALTERAGVPELPDRPGLYHGDEIKEMISHTLKEWCKDEAKPEIYIVTPFLDRKGMEMIKDAIKDRQIQALYTRDKDSTRTDPLNPVETGGILAKEKFVKLRVGPHQGRYYHCKFVAAKFTDRVEILMTSANLTSHHFMHEQIDSVHNKFKVTPGDFEENYLKKLDGYSEDYKWGSNTAIEGKPPAKWSTRRSHVPKMP</sequence>
<proteinExistence type="predicted"/>
<feature type="region of interest" description="Disordered" evidence="1">
    <location>
        <begin position="169"/>
        <end position="215"/>
    </location>
</feature>
<organism>
    <name type="scientific">Branchiostoma floridae</name>
    <name type="common">Florida lancelet</name>
    <name type="synonym">Amphioxus</name>
    <dbReference type="NCBI Taxonomy" id="7739"/>
    <lineage>
        <taxon>Eukaryota</taxon>
        <taxon>Metazoa</taxon>
        <taxon>Chordata</taxon>
        <taxon>Cephalochordata</taxon>
        <taxon>Leptocardii</taxon>
        <taxon>Amphioxiformes</taxon>
        <taxon>Branchiostomatidae</taxon>
        <taxon>Branchiostoma</taxon>
    </lineage>
</organism>
<dbReference type="EMBL" id="GG666484">
    <property type="protein sequence ID" value="EEN64981.1"/>
    <property type="molecule type" value="Genomic_DNA"/>
</dbReference>
<evidence type="ECO:0000313" key="2">
    <source>
        <dbReference type="EMBL" id="EEN64981.1"/>
    </source>
</evidence>
<dbReference type="AlphaFoldDB" id="C3Y3V5"/>
<dbReference type="Gene3D" id="3.30.870.10">
    <property type="entry name" value="Endonuclease Chain A"/>
    <property type="match status" value="1"/>
</dbReference>